<gene>
    <name evidence="1" type="ORF">HPB49_001844</name>
</gene>
<name>A0ACB8D242_DERSI</name>
<reference evidence="1" key="1">
    <citation type="submission" date="2020-05" db="EMBL/GenBank/DDBJ databases">
        <title>Large-scale comparative analyses of tick genomes elucidate their genetic diversity and vector capacities.</title>
        <authorList>
            <person name="Jia N."/>
            <person name="Wang J."/>
            <person name="Shi W."/>
            <person name="Du L."/>
            <person name="Sun Y."/>
            <person name="Zhan W."/>
            <person name="Jiang J."/>
            <person name="Wang Q."/>
            <person name="Zhang B."/>
            <person name="Ji P."/>
            <person name="Sakyi L.B."/>
            <person name="Cui X."/>
            <person name="Yuan T."/>
            <person name="Jiang B."/>
            <person name="Yang W."/>
            <person name="Lam T.T.-Y."/>
            <person name="Chang Q."/>
            <person name="Ding S."/>
            <person name="Wang X."/>
            <person name="Zhu J."/>
            <person name="Ruan X."/>
            <person name="Zhao L."/>
            <person name="Wei J."/>
            <person name="Que T."/>
            <person name="Du C."/>
            <person name="Cheng J."/>
            <person name="Dai P."/>
            <person name="Han X."/>
            <person name="Huang E."/>
            <person name="Gao Y."/>
            <person name="Liu J."/>
            <person name="Shao H."/>
            <person name="Ye R."/>
            <person name="Li L."/>
            <person name="Wei W."/>
            <person name="Wang X."/>
            <person name="Wang C."/>
            <person name="Yang T."/>
            <person name="Huo Q."/>
            <person name="Li W."/>
            <person name="Guo W."/>
            <person name="Chen H."/>
            <person name="Zhou L."/>
            <person name="Ni X."/>
            <person name="Tian J."/>
            <person name="Zhou Y."/>
            <person name="Sheng Y."/>
            <person name="Liu T."/>
            <person name="Pan Y."/>
            <person name="Xia L."/>
            <person name="Li J."/>
            <person name="Zhao F."/>
            <person name="Cao W."/>
        </authorList>
    </citation>
    <scope>NUCLEOTIDE SEQUENCE</scope>
    <source>
        <strain evidence="1">Dsil-2018</strain>
    </source>
</reference>
<protein>
    <submittedName>
        <fullName evidence="1">Uncharacterized protein</fullName>
    </submittedName>
</protein>
<dbReference type="Proteomes" id="UP000821865">
    <property type="component" value="Chromosome 3"/>
</dbReference>
<evidence type="ECO:0000313" key="1">
    <source>
        <dbReference type="EMBL" id="KAH7958449.1"/>
    </source>
</evidence>
<sequence>MVHRHPCRHYSVDEVRELSSTMDGNSGLGPALTNARHSNRRNSGHAGSLVRPGAGRVRKGTARRSPLSAEDRQLNAAGAETGEPEYIRQVDGCRSTVCRWQGEYLGGKLDETVDPCMDFYSYACPSRWFHQDTLAAMPYRLYAAGQLMYRLENMFHEFHQADASADASSRNASFMSRASDFFLRCVSKERSRGPWPDLEDLFRHYGLERYPYEASHEGTSSLIVPNLTRVAGMLDRELGMAAIFRPSLTTARRRRQAKSVVLFLDPPESTPSLRLQGVLGKPDKDSLLQKILAGFALVKALPRKLEEEAAQVLAIDHELSAIIQAGSVASSPEHSTVATTGTGPVRHAALINVSTLASNYGNKAWSWDEYARILLGDIVFGKNASKEPRVLVQVDSPEQLGQLSALLVNHEATAMLNYVAFSLAVFLSPALPHGGTAQELLTLSHGEHVPQVPEELQACVHLLARTYRFGALSLARQAVSRDTSDGSNYKSVLHVEFRHGCTSSSQKRIESARSAQSRC</sequence>
<organism evidence="1 2">
    <name type="scientific">Dermacentor silvarum</name>
    <name type="common">Tick</name>
    <dbReference type="NCBI Taxonomy" id="543639"/>
    <lineage>
        <taxon>Eukaryota</taxon>
        <taxon>Metazoa</taxon>
        <taxon>Ecdysozoa</taxon>
        <taxon>Arthropoda</taxon>
        <taxon>Chelicerata</taxon>
        <taxon>Arachnida</taxon>
        <taxon>Acari</taxon>
        <taxon>Parasitiformes</taxon>
        <taxon>Ixodida</taxon>
        <taxon>Ixodoidea</taxon>
        <taxon>Ixodidae</taxon>
        <taxon>Rhipicephalinae</taxon>
        <taxon>Dermacentor</taxon>
    </lineage>
</organism>
<evidence type="ECO:0000313" key="2">
    <source>
        <dbReference type="Proteomes" id="UP000821865"/>
    </source>
</evidence>
<comment type="caution">
    <text evidence="1">The sequence shown here is derived from an EMBL/GenBank/DDBJ whole genome shotgun (WGS) entry which is preliminary data.</text>
</comment>
<proteinExistence type="predicted"/>
<accession>A0ACB8D242</accession>
<dbReference type="EMBL" id="CM023472">
    <property type="protein sequence ID" value="KAH7958449.1"/>
    <property type="molecule type" value="Genomic_DNA"/>
</dbReference>
<keyword evidence="2" id="KW-1185">Reference proteome</keyword>